<comment type="caution">
    <text evidence="2">The sequence shown here is derived from an EMBL/GenBank/DDBJ whole genome shotgun (WGS) entry which is preliminary data.</text>
</comment>
<gene>
    <name evidence="2" type="ORF">N5J11_02750</name>
</gene>
<evidence type="ECO:0000313" key="2">
    <source>
        <dbReference type="EMBL" id="MDH1338203.1"/>
    </source>
</evidence>
<proteinExistence type="predicted"/>
<dbReference type="AlphaFoldDB" id="A0AA42Q6K2"/>
<reference evidence="2" key="1">
    <citation type="submission" date="2022-09" db="EMBL/GenBank/DDBJ databases">
        <title>Intensive care unit water sources are persistently colonized with multi-drug resistant bacteria and are the site of extensive horizontal gene transfer of antibiotic resistance genes.</title>
        <authorList>
            <person name="Diorio-Toth L."/>
        </authorList>
    </citation>
    <scope>NUCLEOTIDE SEQUENCE</scope>
    <source>
        <strain evidence="2">GD03704</strain>
    </source>
</reference>
<dbReference type="RefSeq" id="WP_128578207.1">
    <property type="nucleotide sequence ID" value="NZ_CP104579.1"/>
</dbReference>
<organism evidence="2 3">
    <name type="scientific">Ectopseudomonas oleovorans</name>
    <name type="common">Pseudomonas oleovorans</name>
    <dbReference type="NCBI Taxonomy" id="301"/>
    <lineage>
        <taxon>Bacteria</taxon>
        <taxon>Pseudomonadati</taxon>
        <taxon>Pseudomonadota</taxon>
        <taxon>Gammaproteobacteria</taxon>
        <taxon>Pseudomonadales</taxon>
        <taxon>Pseudomonadaceae</taxon>
        <taxon>Ectopseudomonas</taxon>
    </lineage>
</organism>
<feature type="transmembrane region" description="Helical" evidence="1">
    <location>
        <begin position="37"/>
        <end position="61"/>
    </location>
</feature>
<feature type="transmembrane region" description="Helical" evidence="1">
    <location>
        <begin position="103"/>
        <end position="126"/>
    </location>
</feature>
<accession>A0AA42Q6K2</accession>
<keyword evidence="1" id="KW-1133">Transmembrane helix</keyword>
<keyword evidence="1" id="KW-0812">Transmembrane</keyword>
<evidence type="ECO:0000313" key="3">
    <source>
        <dbReference type="Proteomes" id="UP001161697"/>
    </source>
</evidence>
<sequence length="138" mass="15693">MKSQHRDWYGMFALAICVLVWAQIARSFFIHTYNESMMYKVFFNAFSYAPISYAASIFAAVKKRLNGKNKFGTAEIALLGSLLPTGIFLSQDIPQRIYDSRDLATTFALILLILPTIISIVSCWLAKRRYNSIYSSKA</sequence>
<dbReference type="Proteomes" id="UP001161697">
    <property type="component" value="Unassembled WGS sequence"/>
</dbReference>
<keyword evidence="1" id="KW-0472">Membrane</keyword>
<dbReference type="EMBL" id="JAOCJE010000001">
    <property type="protein sequence ID" value="MDH1338203.1"/>
    <property type="molecule type" value="Genomic_DNA"/>
</dbReference>
<protein>
    <submittedName>
        <fullName evidence="2">Uncharacterized protein</fullName>
    </submittedName>
</protein>
<name>A0AA42Q6K2_ECTOL</name>
<evidence type="ECO:0000256" key="1">
    <source>
        <dbReference type="SAM" id="Phobius"/>
    </source>
</evidence>